<organism evidence="1 2">
    <name type="scientific">Pyxidicoccus parkwayensis</name>
    <dbReference type="NCBI Taxonomy" id="2813578"/>
    <lineage>
        <taxon>Bacteria</taxon>
        <taxon>Pseudomonadati</taxon>
        <taxon>Myxococcota</taxon>
        <taxon>Myxococcia</taxon>
        <taxon>Myxococcales</taxon>
        <taxon>Cystobacterineae</taxon>
        <taxon>Myxococcaceae</taxon>
        <taxon>Pyxidicoccus</taxon>
    </lineage>
</organism>
<reference evidence="1 2" key="1">
    <citation type="submission" date="2021-02" db="EMBL/GenBank/DDBJ databases">
        <title>De Novo genome assembly of isolated myxobacteria.</title>
        <authorList>
            <person name="Stevens D.C."/>
        </authorList>
    </citation>
    <scope>NUCLEOTIDE SEQUENCE [LARGE SCALE GENOMIC DNA]</scope>
    <source>
        <strain evidence="2">SCPEA02</strain>
    </source>
</reference>
<proteinExistence type="predicted"/>
<evidence type="ECO:0000313" key="2">
    <source>
        <dbReference type="Proteomes" id="UP000662747"/>
    </source>
</evidence>
<protein>
    <submittedName>
        <fullName evidence="1">Uncharacterized protein</fullName>
    </submittedName>
</protein>
<dbReference type="Proteomes" id="UP000662747">
    <property type="component" value="Chromosome"/>
</dbReference>
<keyword evidence="2" id="KW-1185">Reference proteome</keyword>
<sequence length="193" mass="21373">MPSSVQVSDIQVEIDVLTRDEDDSSGGFDSVRSPEPPGLYAFIDDIEVTEGRKGNFYELAFITIDSNWFDSLPDSLEGMTPEAWSRSARESKPARLELVTSEKRLLQIIDRTGGEVSFHAGNWVLLRITEYDPETFEGEGLPVTVFLPTGDRVASIGLNGPAPAHYMVVGIERIRPTSSGLRKLLRFKQAISL</sequence>
<gene>
    <name evidence="1" type="ORF">JY651_27630</name>
</gene>
<name>A0ABX7NSI2_9BACT</name>
<dbReference type="RefSeq" id="WP_206720706.1">
    <property type="nucleotide sequence ID" value="NZ_CP071090.1"/>
</dbReference>
<evidence type="ECO:0000313" key="1">
    <source>
        <dbReference type="EMBL" id="QSQ19118.1"/>
    </source>
</evidence>
<dbReference type="EMBL" id="CP071090">
    <property type="protein sequence ID" value="QSQ19118.1"/>
    <property type="molecule type" value="Genomic_DNA"/>
</dbReference>
<accession>A0ABX7NSI2</accession>